<feature type="domain" description="Histidine kinase" evidence="9">
    <location>
        <begin position="89"/>
        <end position="303"/>
    </location>
</feature>
<sequence length="304" mass="34923">MTPTSNQQTIDDIVQISQSCDKTLKSKLTKLIIMYKKQEEYCNKIYDENQAFIKKCNEMHSLSNEEKEKKDKLIEQSARQAAMGEMIDVVAHQWKQPLNSISMIMDMLKNDFESSEVDKRYIEDLNQTVHMQIEHMVNTLGEFRNFLRPSTKDETFVLNNVINNVQLLLKDELLSQNVKLTVDIEDDISILGNKNEFKHIFINLISNSVDAFNENDSTDRNIFINAYKVSGYIYIEFQDNAGGISKEIISQIFKPNFTTKAEGKGTGVGLYMSKQIVKKNHGSINVRNSNIGALFTIKLREQTI</sequence>
<evidence type="ECO:0000313" key="10">
    <source>
        <dbReference type="EMBL" id="QSZ42735.1"/>
    </source>
</evidence>
<evidence type="ECO:0000256" key="5">
    <source>
        <dbReference type="ARBA" id="ARBA00022741"/>
    </source>
</evidence>
<dbReference type="InterPro" id="IPR004358">
    <property type="entry name" value="Sig_transdc_His_kin-like_C"/>
</dbReference>
<dbReference type="Gene3D" id="1.10.287.130">
    <property type="match status" value="1"/>
</dbReference>
<dbReference type="CDD" id="cd00082">
    <property type="entry name" value="HisKA"/>
    <property type="match status" value="1"/>
</dbReference>
<dbReference type="GO" id="GO:0005524">
    <property type="term" value="F:ATP binding"/>
    <property type="evidence" value="ECO:0007669"/>
    <property type="project" value="UniProtKB-KW"/>
</dbReference>
<dbReference type="EC" id="2.7.13.3" evidence="2"/>
<gene>
    <name evidence="10" type="ORF">GJV85_11630</name>
</gene>
<dbReference type="SMART" id="SM00387">
    <property type="entry name" value="HATPase_c"/>
    <property type="match status" value="1"/>
</dbReference>
<evidence type="ECO:0000256" key="8">
    <source>
        <dbReference type="ARBA" id="ARBA00023012"/>
    </source>
</evidence>
<dbReference type="Gene3D" id="3.30.565.10">
    <property type="entry name" value="Histidine kinase-like ATPase, C-terminal domain"/>
    <property type="match status" value="1"/>
</dbReference>
<dbReference type="InterPro" id="IPR005467">
    <property type="entry name" value="His_kinase_dom"/>
</dbReference>
<dbReference type="RefSeq" id="WP_207561546.1">
    <property type="nucleotide sequence ID" value="NZ_CP046072.1"/>
</dbReference>
<evidence type="ECO:0000256" key="7">
    <source>
        <dbReference type="ARBA" id="ARBA00022840"/>
    </source>
</evidence>
<keyword evidence="5" id="KW-0547">Nucleotide-binding</keyword>
<dbReference type="InterPro" id="IPR003661">
    <property type="entry name" value="HisK_dim/P_dom"/>
</dbReference>
<evidence type="ECO:0000256" key="2">
    <source>
        <dbReference type="ARBA" id="ARBA00012438"/>
    </source>
</evidence>
<dbReference type="Proteomes" id="UP000671852">
    <property type="component" value="Chromosome"/>
</dbReference>
<accession>A0A975B262</accession>
<evidence type="ECO:0000259" key="9">
    <source>
        <dbReference type="PROSITE" id="PS50109"/>
    </source>
</evidence>
<dbReference type="Pfam" id="PF02518">
    <property type="entry name" value="HATPase_c"/>
    <property type="match status" value="1"/>
</dbReference>
<dbReference type="PRINTS" id="PR00344">
    <property type="entry name" value="BCTRLSENSOR"/>
</dbReference>
<keyword evidence="11" id="KW-1185">Reference proteome</keyword>
<evidence type="ECO:0000256" key="4">
    <source>
        <dbReference type="ARBA" id="ARBA00022679"/>
    </source>
</evidence>
<dbReference type="KEGG" id="saqt:GJV85_11630"/>
<dbReference type="AlphaFoldDB" id="A0A975B262"/>
<evidence type="ECO:0000256" key="1">
    <source>
        <dbReference type="ARBA" id="ARBA00000085"/>
    </source>
</evidence>
<keyword evidence="8" id="KW-0902">Two-component regulatory system</keyword>
<evidence type="ECO:0000256" key="3">
    <source>
        <dbReference type="ARBA" id="ARBA00022553"/>
    </source>
</evidence>
<dbReference type="InterPro" id="IPR003594">
    <property type="entry name" value="HATPase_dom"/>
</dbReference>
<proteinExistence type="predicted"/>
<dbReference type="EMBL" id="CP046072">
    <property type="protein sequence ID" value="QSZ42735.1"/>
    <property type="molecule type" value="Genomic_DNA"/>
</dbReference>
<dbReference type="GO" id="GO:0000155">
    <property type="term" value="F:phosphorelay sensor kinase activity"/>
    <property type="evidence" value="ECO:0007669"/>
    <property type="project" value="InterPro"/>
</dbReference>
<dbReference type="InterPro" id="IPR036097">
    <property type="entry name" value="HisK_dim/P_sf"/>
</dbReference>
<name>A0A975B262_9BACT</name>
<dbReference type="PANTHER" id="PTHR43065:SF46">
    <property type="entry name" value="C4-DICARBOXYLATE TRANSPORT SENSOR PROTEIN DCTB"/>
    <property type="match status" value="1"/>
</dbReference>
<comment type="catalytic activity">
    <reaction evidence="1">
        <text>ATP + protein L-histidine = ADP + protein N-phospho-L-histidine.</text>
        <dbReference type="EC" id="2.7.13.3"/>
    </reaction>
</comment>
<reference evidence="10" key="1">
    <citation type="submission" date="2019-11" db="EMBL/GenBank/DDBJ databases">
        <authorList>
            <person name="Kojima H."/>
        </authorList>
    </citation>
    <scope>NUCLEOTIDE SEQUENCE</scope>
    <source>
        <strain evidence="10">H1576</strain>
    </source>
</reference>
<organism evidence="10 11">
    <name type="scientific">Sulfurimonas aquatica</name>
    <dbReference type="NCBI Taxonomy" id="2672570"/>
    <lineage>
        <taxon>Bacteria</taxon>
        <taxon>Pseudomonadati</taxon>
        <taxon>Campylobacterota</taxon>
        <taxon>Epsilonproteobacteria</taxon>
        <taxon>Campylobacterales</taxon>
        <taxon>Sulfurimonadaceae</taxon>
        <taxon>Sulfurimonas</taxon>
    </lineage>
</organism>
<keyword evidence="3" id="KW-0597">Phosphoprotein</keyword>
<evidence type="ECO:0000256" key="6">
    <source>
        <dbReference type="ARBA" id="ARBA00022777"/>
    </source>
</evidence>
<keyword evidence="4" id="KW-0808">Transferase</keyword>
<reference evidence="10" key="2">
    <citation type="submission" date="2021-04" db="EMBL/GenBank/DDBJ databases">
        <title>Isolation and characterization of a novel species of the genus Sulfurimonas.</title>
        <authorList>
            <person name="Fukui M."/>
        </authorList>
    </citation>
    <scope>NUCLEOTIDE SEQUENCE</scope>
    <source>
        <strain evidence="10">H1576</strain>
    </source>
</reference>
<evidence type="ECO:0000313" key="11">
    <source>
        <dbReference type="Proteomes" id="UP000671852"/>
    </source>
</evidence>
<keyword evidence="7" id="KW-0067">ATP-binding</keyword>
<dbReference type="SUPFAM" id="SSF47384">
    <property type="entry name" value="Homodimeric domain of signal transducing histidine kinase"/>
    <property type="match status" value="1"/>
</dbReference>
<protein>
    <recommendedName>
        <fullName evidence="2">histidine kinase</fullName>
        <ecNumber evidence="2">2.7.13.3</ecNumber>
    </recommendedName>
</protein>
<dbReference type="InterPro" id="IPR036890">
    <property type="entry name" value="HATPase_C_sf"/>
</dbReference>
<keyword evidence="6" id="KW-0418">Kinase</keyword>
<dbReference type="PROSITE" id="PS50109">
    <property type="entry name" value="HIS_KIN"/>
    <property type="match status" value="1"/>
</dbReference>
<dbReference type="PANTHER" id="PTHR43065">
    <property type="entry name" value="SENSOR HISTIDINE KINASE"/>
    <property type="match status" value="1"/>
</dbReference>
<dbReference type="SUPFAM" id="SSF55874">
    <property type="entry name" value="ATPase domain of HSP90 chaperone/DNA topoisomerase II/histidine kinase"/>
    <property type="match status" value="1"/>
</dbReference>